<reference evidence="2 3" key="1">
    <citation type="submission" date="2019-08" db="EMBL/GenBank/DDBJ databases">
        <authorList>
            <person name="Guy L."/>
        </authorList>
    </citation>
    <scope>NUCLEOTIDE SEQUENCE [LARGE SCALE GENOMIC DNA]</scope>
    <source>
        <strain evidence="2 3">SGT-108</strain>
    </source>
</reference>
<evidence type="ECO:0000256" key="1">
    <source>
        <dbReference type="SAM" id="MobiDB-lite"/>
    </source>
</evidence>
<evidence type="ECO:0000313" key="3">
    <source>
        <dbReference type="Proteomes" id="UP000324194"/>
    </source>
</evidence>
<dbReference type="Proteomes" id="UP000324194">
    <property type="component" value="Chromosome 1"/>
</dbReference>
<protein>
    <submittedName>
        <fullName evidence="2">Uncharacterized protein</fullName>
    </submittedName>
</protein>
<dbReference type="OrthoDB" id="5525396at2"/>
<dbReference type="KEGG" id="asip:AQUSIP_02270"/>
<feature type="compositionally biased region" description="Basic residues" evidence="1">
    <location>
        <begin position="90"/>
        <end position="111"/>
    </location>
</feature>
<organism evidence="2 3">
    <name type="scientific">Aquicella siphonis</name>
    <dbReference type="NCBI Taxonomy" id="254247"/>
    <lineage>
        <taxon>Bacteria</taxon>
        <taxon>Pseudomonadati</taxon>
        <taxon>Pseudomonadota</taxon>
        <taxon>Gammaproteobacteria</taxon>
        <taxon>Legionellales</taxon>
        <taxon>Coxiellaceae</taxon>
        <taxon>Aquicella</taxon>
    </lineage>
</organism>
<dbReference type="EMBL" id="LR699119">
    <property type="protein sequence ID" value="VVC74953.1"/>
    <property type="molecule type" value="Genomic_DNA"/>
</dbReference>
<feature type="region of interest" description="Disordered" evidence="1">
    <location>
        <begin position="62"/>
        <end position="111"/>
    </location>
</feature>
<evidence type="ECO:0000313" key="2">
    <source>
        <dbReference type="EMBL" id="VVC74953.1"/>
    </source>
</evidence>
<name>A0A5E4PEV1_9COXI</name>
<accession>A0A5E4PEV1</accession>
<dbReference type="Gene3D" id="3.90.1720.10">
    <property type="entry name" value="endopeptidase domain like (from Nostoc punctiforme)"/>
    <property type="match status" value="1"/>
</dbReference>
<feature type="compositionally biased region" description="Low complexity" evidence="1">
    <location>
        <begin position="62"/>
        <end position="75"/>
    </location>
</feature>
<keyword evidence="3" id="KW-1185">Reference proteome</keyword>
<sequence length="360" mass="40616">MFDWMMEQLVNKVRLNLASNINLKNIFFITAMTAWLIHPAHATVSHHAARTTHSTTAIKTVKQTKTSKTVKTVKSANRHTSGKIRQASSQKKKTASTKTAKKQSKKTTARKYAVRKKTVKLSHKQKTAAVSRLTAHQKVSKPTTKIDVANVSRSHMPSYLLSTIEKNLVNFVRNTVAGIRYTAYKLGGTRIDENRGIYVVDCSSYVDHILKTIYPRAYSSLTNWSGTEKPTTTDYYQYFTNLSDDAKHWNTIEDVEELRPGDILVFRYKNRRGAETGGHVMIVMDKPTREGDTFKVRIADAASTGHSKDTRMPHSSGIGIGTMLLRVNPKTFQPYAYAWKIGSRWESNVNFAMARPIDLS</sequence>
<dbReference type="RefSeq" id="WP_148337822.1">
    <property type="nucleotide sequence ID" value="NZ_LR699119.1"/>
</dbReference>
<proteinExistence type="predicted"/>
<gene>
    <name evidence="2" type="ORF">AQUSIP_02270</name>
</gene>
<dbReference type="AlphaFoldDB" id="A0A5E4PEV1"/>